<reference evidence="8 9" key="1">
    <citation type="submission" date="2018-03" db="EMBL/GenBank/DDBJ databases">
        <title>Phenotypic and genomic properties of Cyclonatronum proteinivorum gen. nov., sp. nov., a haloalkaliphilic bacteroidete from soda lakes possessing Na+-translocating rhodopsin.</title>
        <authorList>
            <person name="Toshchakov S.V."/>
            <person name="Korzhenkov A."/>
            <person name="Samarov N.I."/>
            <person name="Kublanov I.V."/>
            <person name="Muntyan M.S."/>
            <person name="Sorokin D.Y."/>
        </authorList>
    </citation>
    <scope>NUCLEOTIDE SEQUENCE [LARGE SCALE GENOMIC DNA]</scope>
    <source>
        <strain evidence="8 9">Omega</strain>
    </source>
</reference>
<keyword evidence="9" id="KW-1185">Reference proteome</keyword>
<keyword evidence="5" id="KW-0378">Hydrolase</keyword>
<organism evidence="8 9">
    <name type="scientific">Cyclonatronum proteinivorum</name>
    <dbReference type="NCBI Taxonomy" id="1457365"/>
    <lineage>
        <taxon>Bacteria</taxon>
        <taxon>Pseudomonadati</taxon>
        <taxon>Balneolota</taxon>
        <taxon>Balneolia</taxon>
        <taxon>Balneolales</taxon>
        <taxon>Cyclonatronaceae</taxon>
        <taxon>Cyclonatronum</taxon>
    </lineage>
</organism>
<dbReference type="Pfam" id="PF01915">
    <property type="entry name" value="Glyco_hydro_3_C"/>
    <property type="match status" value="1"/>
</dbReference>
<evidence type="ECO:0000256" key="4">
    <source>
        <dbReference type="ARBA" id="ARBA00022729"/>
    </source>
</evidence>
<gene>
    <name evidence="8" type="ORF">CYPRO_1485</name>
</gene>
<dbReference type="GO" id="GO:0008422">
    <property type="term" value="F:beta-glucosidase activity"/>
    <property type="evidence" value="ECO:0007669"/>
    <property type="project" value="UniProtKB-EC"/>
</dbReference>
<dbReference type="InterPro" id="IPR013783">
    <property type="entry name" value="Ig-like_fold"/>
</dbReference>
<dbReference type="EC" id="3.2.1.21" evidence="3"/>
<dbReference type="SUPFAM" id="SSF52279">
    <property type="entry name" value="Beta-D-glucan exohydrolase, C-terminal domain"/>
    <property type="match status" value="1"/>
</dbReference>
<evidence type="ECO:0000313" key="9">
    <source>
        <dbReference type="Proteomes" id="UP000254808"/>
    </source>
</evidence>
<dbReference type="PANTHER" id="PTHR30620">
    <property type="entry name" value="PERIPLASMIC BETA-GLUCOSIDASE-RELATED"/>
    <property type="match status" value="1"/>
</dbReference>
<dbReference type="InterPro" id="IPR036881">
    <property type="entry name" value="Glyco_hydro_3_C_sf"/>
</dbReference>
<evidence type="ECO:0000256" key="6">
    <source>
        <dbReference type="ARBA" id="ARBA00023295"/>
    </source>
</evidence>
<dbReference type="EMBL" id="CP027806">
    <property type="protein sequence ID" value="AXJ00741.1"/>
    <property type="molecule type" value="Genomic_DNA"/>
</dbReference>
<proteinExistence type="inferred from homology"/>
<keyword evidence="4" id="KW-0732">Signal</keyword>
<dbReference type="AlphaFoldDB" id="A0A345UJT9"/>
<accession>A0A345UJT9</accession>
<dbReference type="Pfam" id="PF14310">
    <property type="entry name" value="Fn3-like"/>
    <property type="match status" value="1"/>
</dbReference>
<dbReference type="GO" id="GO:0009251">
    <property type="term" value="P:glucan catabolic process"/>
    <property type="evidence" value="ECO:0007669"/>
    <property type="project" value="TreeGrafter"/>
</dbReference>
<evidence type="ECO:0000256" key="1">
    <source>
        <dbReference type="ARBA" id="ARBA00000448"/>
    </source>
</evidence>
<dbReference type="Pfam" id="PF00933">
    <property type="entry name" value="Glyco_hydro_3"/>
    <property type="match status" value="1"/>
</dbReference>
<dbReference type="InterPro" id="IPR017853">
    <property type="entry name" value="GH"/>
</dbReference>
<dbReference type="InterPro" id="IPR026891">
    <property type="entry name" value="Fn3-like"/>
</dbReference>
<dbReference type="KEGG" id="cprv:CYPRO_1485"/>
<evidence type="ECO:0000256" key="5">
    <source>
        <dbReference type="ARBA" id="ARBA00022801"/>
    </source>
</evidence>
<dbReference type="PANTHER" id="PTHR30620:SF16">
    <property type="entry name" value="LYSOSOMAL BETA GLUCOSIDASE"/>
    <property type="match status" value="1"/>
</dbReference>
<dbReference type="InterPro" id="IPR036962">
    <property type="entry name" value="Glyco_hydro_3_N_sf"/>
</dbReference>
<comment type="catalytic activity">
    <reaction evidence="1">
        <text>Hydrolysis of terminal, non-reducing beta-D-glucosyl residues with release of beta-D-glucose.</text>
        <dbReference type="EC" id="3.2.1.21"/>
    </reaction>
</comment>
<sequence>MTLSEKIGQMTQLDVTLINTTGEQRDIVLNEKKARNLILNHHIGSFLNGEAVEADVWFGFMDRLTRIAAEESRLGIPIIYGIDHIHGATYLSGSTVFPQGINLGATFEPEHARNTGRITALECADIGHHWCFSPVLDLGLNPQWPRFYETYGEDPLLASKLGTAFVGGMQENDEIAPYKVSATGKHFLGYSDPRSGWDRTPALIPMQQIHEFHRISFQHAIDAGLRTIMLNSGEVNGVPVHASHEIITGLLREEMGFDGVVVTDWDDVRKLMNFHFTAENFTEATYQSVMAGIDMCMTPLTLDFNKSMHELVESGRITEARIDESVRRILKLKFDLGLFENPFPRNDRFERIGRADSRAKALKAAQESIVLLKNEHDTLPLQSPKRIALFGPSAKSKRNLCGGWTIAWQGGEEERFPEKMHTIETALQKEFPDAEIVVFSDDVLAGLEQASSPKQKAFLKQLSAFDALIYAGGEEPYCEYVGNISDMRLPAFQRNAIALLGRAETPLILVLIQGRPRLITESIESTSAVLHAGLPGFEGAKAIATVLSGTVNPSGRLPFSYPKWPNHHLPYHHKQSNIYFFDPNVANQIQQGTKATALFPFGSGLSYCAFSYSGLSLKAENINGETRYTARVEVTNTGNRSGCETVLWFVSQAFGRISRPVKQLRHFEKVPLQAGETRECTFSFTPADFSYPDEIGQPVKPKGAFTLLTGRLETGFRV</sequence>
<dbReference type="SUPFAM" id="SSF51445">
    <property type="entry name" value="(Trans)glycosidases"/>
    <property type="match status" value="1"/>
</dbReference>
<evidence type="ECO:0000313" key="8">
    <source>
        <dbReference type="EMBL" id="AXJ00741.1"/>
    </source>
</evidence>
<dbReference type="InterPro" id="IPR051915">
    <property type="entry name" value="Cellulose_Degrad_GH3"/>
</dbReference>
<evidence type="ECO:0000256" key="3">
    <source>
        <dbReference type="ARBA" id="ARBA00012744"/>
    </source>
</evidence>
<dbReference type="InterPro" id="IPR002772">
    <property type="entry name" value="Glyco_hydro_3_C"/>
</dbReference>
<evidence type="ECO:0000259" key="7">
    <source>
        <dbReference type="SMART" id="SM01217"/>
    </source>
</evidence>
<dbReference type="Gene3D" id="2.60.40.10">
    <property type="entry name" value="Immunoglobulins"/>
    <property type="match status" value="1"/>
</dbReference>
<dbReference type="InterPro" id="IPR001764">
    <property type="entry name" value="Glyco_hydro_3_N"/>
</dbReference>
<dbReference type="SMART" id="SM01217">
    <property type="entry name" value="Fn3_like"/>
    <property type="match status" value="1"/>
</dbReference>
<keyword evidence="6" id="KW-0326">Glycosidase</keyword>
<evidence type="ECO:0000256" key="2">
    <source>
        <dbReference type="ARBA" id="ARBA00005336"/>
    </source>
</evidence>
<dbReference type="Proteomes" id="UP000254808">
    <property type="component" value="Chromosome"/>
</dbReference>
<dbReference type="Gene3D" id="3.20.20.300">
    <property type="entry name" value="Glycoside hydrolase, family 3, N-terminal domain"/>
    <property type="match status" value="1"/>
</dbReference>
<dbReference type="Gene3D" id="3.40.50.1700">
    <property type="entry name" value="Glycoside hydrolase family 3 C-terminal domain"/>
    <property type="match status" value="1"/>
</dbReference>
<name>A0A345UJT9_9BACT</name>
<protein>
    <recommendedName>
        <fullName evidence="3">beta-glucosidase</fullName>
        <ecNumber evidence="3">3.2.1.21</ecNumber>
    </recommendedName>
</protein>
<dbReference type="PRINTS" id="PR00133">
    <property type="entry name" value="GLHYDRLASE3"/>
</dbReference>
<feature type="domain" description="Fibronectin type III-like" evidence="7">
    <location>
        <begin position="644"/>
        <end position="713"/>
    </location>
</feature>
<comment type="similarity">
    <text evidence="2">Belongs to the glycosyl hydrolase 3 family.</text>
</comment>